<keyword evidence="3" id="KW-1185">Reference proteome</keyword>
<dbReference type="AlphaFoldDB" id="A0A151J7M6"/>
<gene>
    <name evidence="2" type="ORF">ALC57_07637</name>
</gene>
<dbReference type="EMBL" id="KQ979642">
    <property type="protein sequence ID" value="KYN20016.1"/>
    <property type="molecule type" value="Genomic_DNA"/>
</dbReference>
<sequence length="255" mass="29347">MRTDKESRRTSVASFIVQTLTHLVNITSLLVETLPRFERQRQFVSAIVSQGDLHVTRWTNVDSNFQILVARIRQVVTPAHLYIYIYYGLYFDDVDGVDVFSTGHSQYFGSSFFFGGGLGGPGEDTGRYPFRSTDFRCRFHVFVNCIQVSMYTRSRSSSRSKFHSHVRFESLDVYDSIIFKYSCSNQAFRLAVRDPPVLPSQSMVISNQPGSARPVGSCQKFPWHGTRKNVMRENGPLFQHRYFLHDKILINDESL</sequence>
<evidence type="ECO:0000313" key="3">
    <source>
        <dbReference type="Proteomes" id="UP000078492"/>
    </source>
</evidence>
<proteinExistence type="predicted"/>
<feature type="transmembrane region" description="Helical" evidence="1">
    <location>
        <begin position="12"/>
        <end position="31"/>
    </location>
</feature>
<keyword evidence="1" id="KW-1133">Transmembrane helix</keyword>
<organism evidence="2 3">
    <name type="scientific">Trachymyrmex cornetzi</name>
    <dbReference type="NCBI Taxonomy" id="471704"/>
    <lineage>
        <taxon>Eukaryota</taxon>
        <taxon>Metazoa</taxon>
        <taxon>Ecdysozoa</taxon>
        <taxon>Arthropoda</taxon>
        <taxon>Hexapoda</taxon>
        <taxon>Insecta</taxon>
        <taxon>Pterygota</taxon>
        <taxon>Neoptera</taxon>
        <taxon>Endopterygota</taxon>
        <taxon>Hymenoptera</taxon>
        <taxon>Apocrita</taxon>
        <taxon>Aculeata</taxon>
        <taxon>Formicoidea</taxon>
        <taxon>Formicidae</taxon>
        <taxon>Myrmicinae</taxon>
        <taxon>Trachymyrmex</taxon>
    </lineage>
</organism>
<protein>
    <submittedName>
        <fullName evidence="2">Uncharacterized protein</fullName>
    </submittedName>
</protein>
<keyword evidence="1" id="KW-0472">Membrane</keyword>
<keyword evidence="1" id="KW-0812">Transmembrane</keyword>
<dbReference type="Proteomes" id="UP000078492">
    <property type="component" value="Unassembled WGS sequence"/>
</dbReference>
<reference evidence="2 3" key="1">
    <citation type="submission" date="2015-09" db="EMBL/GenBank/DDBJ databases">
        <title>Trachymyrmex cornetzi WGS genome.</title>
        <authorList>
            <person name="Nygaard S."/>
            <person name="Hu H."/>
            <person name="Boomsma J."/>
            <person name="Zhang G."/>
        </authorList>
    </citation>
    <scope>NUCLEOTIDE SEQUENCE [LARGE SCALE GENOMIC DNA]</scope>
    <source>
        <strain evidence="2">Tcor2-1</strain>
        <tissue evidence="2">Whole body</tissue>
    </source>
</reference>
<evidence type="ECO:0000313" key="2">
    <source>
        <dbReference type="EMBL" id="KYN20016.1"/>
    </source>
</evidence>
<name>A0A151J7M6_9HYME</name>
<accession>A0A151J7M6</accession>
<evidence type="ECO:0000256" key="1">
    <source>
        <dbReference type="SAM" id="Phobius"/>
    </source>
</evidence>